<keyword evidence="1" id="KW-0472">Membrane</keyword>
<protein>
    <submittedName>
        <fullName evidence="2">Uncharacterized protein</fullName>
    </submittedName>
</protein>
<keyword evidence="1" id="KW-1133">Transmembrane helix</keyword>
<feature type="transmembrane region" description="Helical" evidence="1">
    <location>
        <begin position="31"/>
        <end position="49"/>
    </location>
</feature>
<accession>A0ABY4EQ29</accession>
<feature type="transmembrane region" description="Helical" evidence="1">
    <location>
        <begin position="5"/>
        <end position="25"/>
    </location>
</feature>
<proteinExistence type="predicted"/>
<dbReference type="RefSeq" id="WP_244714012.1">
    <property type="nucleotide sequence ID" value="NZ_CP095073.1"/>
</dbReference>
<reference evidence="2 3" key="1">
    <citation type="submission" date="2022-04" db="EMBL/GenBank/DDBJ databases">
        <title>Halobacillus sp. isolated from saltern.</title>
        <authorList>
            <person name="Won M."/>
            <person name="Lee C.-M."/>
            <person name="Woen H.-Y."/>
            <person name="Kwon S.-W."/>
        </authorList>
    </citation>
    <scope>NUCLEOTIDE SEQUENCE [LARGE SCALE GENOMIC DNA]</scope>
    <source>
        <strain evidence="2 3">SSBR10-3</strain>
    </source>
</reference>
<keyword evidence="1" id="KW-0812">Transmembrane</keyword>
<name>A0ABY4EQ29_9BACI</name>
<sequence>MTDLFYRIFIFWYVCGAFLLTFNILPPWLEWANTVFLMLAGIVAGIYFTQRYGLITGEFIVSLLL</sequence>
<dbReference type="Proteomes" id="UP000831787">
    <property type="component" value="Chromosome"/>
</dbReference>
<evidence type="ECO:0000313" key="3">
    <source>
        <dbReference type="Proteomes" id="UP000831787"/>
    </source>
</evidence>
<evidence type="ECO:0000256" key="1">
    <source>
        <dbReference type="SAM" id="Phobius"/>
    </source>
</evidence>
<evidence type="ECO:0000313" key="2">
    <source>
        <dbReference type="EMBL" id="UOQ46566.1"/>
    </source>
</evidence>
<gene>
    <name evidence="2" type="ORF">MUN89_15025</name>
</gene>
<organism evidence="2 3">
    <name type="scientific">Halobacillus salinarum</name>
    <dbReference type="NCBI Taxonomy" id="2932257"/>
    <lineage>
        <taxon>Bacteria</taxon>
        <taxon>Bacillati</taxon>
        <taxon>Bacillota</taxon>
        <taxon>Bacilli</taxon>
        <taxon>Bacillales</taxon>
        <taxon>Bacillaceae</taxon>
        <taxon>Halobacillus</taxon>
    </lineage>
</organism>
<dbReference type="EMBL" id="CP095073">
    <property type="protein sequence ID" value="UOQ46566.1"/>
    <property type="molecule type" value="Genomic_DNA"/>
</dbReference>
<keyword evidence="3" id="KW-1185">Reference proteome</keyword>